<dbReference type="PROSITE" id="PS50235">
    <property type="entry name" value="USP_3"/>
    <property type="match status" value="1"/>
</dbReference>
<dbReference type="GO" id="GO:0005829">
    <property type="term" value="C:cytosol"/>
    <property type="evidence" value="ECO:0007669"/>
    <property type="project" value="TreeGrafter"/>
</dbReference>
<dbReference type="Gene3D" id="3.90.70.10">
    <property type="entry name" value="Cysteine proteinases"/>
    <property type="match status" value="1"/>
</dbReference>
<dbReference type="GO" id="GO:0016579">
    <property type="term" value="P:protein deubiquitination"/>
    <property type="evidence" value="ECO:0007669"/>
    <property type="project" value="InterPro"/>
</dbReference>
<dbReference type="InterPro" id="IPR001394">
    <property type="entry name" value="Peptidase_C19_UCH"/>
</dbReference>
<dbReference type="RefSeq" id="XP_028876183.1">
    <property type="nucleotide sequence ID" value="XM_029020176.1"/>
</dbReference>
<dbReference type="EMBL" id="LRBP01000006">
    <property type="protein sequence ID" value="OII75053.1"/>
    <property type="molecule type" value="Genomic_DNA"/>
</dbReference>
<comment type="caution">
    <text evidence="3">The sequence shown here is derived from an EMBL/GenBank/DDBJ whole genome shotgun (WGS) entry which is preliminary data.</text>
</comment>
<dbReference type="SUPFAM" id="SSF54001">
    <property type="entry name" value="Cysteine proteinases"/>
    <property type="match status" value="1"/>
</dbReference>
<evidence type="ECO:0000313" key="4">
    <source>
        <dbReference type="Proteomes" id="UP000186176"/>
    </source>
</evidence>
<keyword evidence="3" id="KW-0378">Hydrolase</keyword>
<sequence length="908" mass="105562">MENKDEHQEGESGLFCIVNYSEENNEDVARSNLEEGVDEVDIGSPTSITKSSVSDSYSSVSSSPFISISTKFSGSIRTDCSISQISPGLDLEPYFFGSSSESSIPTFPTNIDSGSRKSQFSTNILKKEEYQNECMNGFSLNTSEKSLEELLSENLTINGIVMKNLNDLVSTYSGDLLSELIKLDLKSIVENLFGIYSKEYYEKSLPLICSFLSILLELSFNENKLNELNIQLWTFFEYIMKEILQIFDIKEVYDLPLIPVVYWMIENWNRYDIFLTFKHDQKDEEAIIKGKLNGILFSLHIRKDLEAPSAVLEYYFRLILDYRPTDAFQGCILYVIKSTQFLINYLLLSDDVNFLEVNYRGIIEIFNNFDQNRIQIFSRTLDVLISNSNPDQNQSQIQDQVEYLACIKTIPIYFFLAFFLIKYPEQNTIQKILLDIITSICDSNSLEFEHKKQSIIHIINLILYSCKNTSSGGTFDMSVMDLLLEIFNLEVWKYLDRPKTLEALNLLDEIIRDLTKRLRLGDCSKNEFEAISGLYKLQSILLVGTSDSFKNRDEKRGKETYSEYGEKPSENSWKSRLINNYLTLNEKDKRIRNVGNTCYLNSTIQCLALSYYFLEWLHEYMRNNFSKPNKLILYLFESLSYLLEPIKKDRKYDIIGKLYNNDDAKSIDIRFIREISDQFSFGKQHDACEFLRYLLTNIDDDCLPFMMTTEDFVECLSCGVIQSKESYSLSIIDLYVFNNTPFGSSNRESFNLNNDTITLDSLIKSYFSAEKIPNSLDCDHCQQKSASKRWISLKNPSKYVVLAIHNYYWDRKLNKAIKQTQLKIKFNDFFILNNHKYIIYALVFHKGESTSSGHYFAIGRKHFYDNYKQKNPNWFNYNDSIVSNIESFYQVQKSSENPFLIFALLADN</sequence>
<dbReference type="InterPro" id="IPR038765">
    <property type="entry name" value="Papain-like_cys_pep_sf"/>
</dbReference>
<dbReference type="PANTHER" id="PTHR24006">
    <property type="entry name" value="UBIQUITIN CARBOXYL-TERMINAL HYDROLASE"/>
    <property type="match status" value="1"/>
</dbReference>
<feature type="region of interest" description="Disordered" evidence="1">
    <location>
        <begin position="27"/>
        <end position="63"/>
    </location>
</feature>
<dbReference type="Proteomes" id="UP000186176">
    <property type="component" value="Unassembled WGS sequence"/>
</dbReference>
<dbReference type="InterPro" id="IPR028889">
    <property type="entry name" value="USP"/>
</dbReference>
<dbReference type="InterPro" id="IPR050164">
    <property type="entry name" value="Peptidase_C19"/>
</dbReference>
<dbReference type="VEuPathDB" id="CryptoDB:cubi_03163"/>
<feature type="compositionally biased region" description="Low complexity" evidence="1">
    <location>
        <begin position="44"/>
        <end position="63"/>
    </location>
</feature>
<dbReference type="GO" id="GO:0004843">
    <property type="term" value="F:cysteine-type deubiquitinase activity"/>
    <property type="evidence" value="ECO:0007669"/>
    <property type="project" value="InterPro"/>
</dbReference>
<proteinExistence type="predicted"/>
<organism evidence="3 4">
    <name type="scientific">Cryptosporidium ubiquitum</name>
    <dbReference type="NCBI Taxonomy" id="857276"/>
    <lineage>
        <taxon>Eukaryota</taxon>
        <taxon>Sar</taxon>
        <taxon>Alveolata</taxon>
        <taxon>Apicomplexa</taxon>
        <taxon>Conoidasida</taxon>
        <taxon>Coccidia</taxon>
        <taxon>Eucoccidiorida</taxon>
        <taxon>Eimeriorina</taxon>
        <taxon>Cryptosporidiidae</taxon>
        <taxon>Cryptosporidium</taxon>
    </lineage>
</organism>
<gene>
    <name evidence="3" type="ORF">cubi_03163</name>
</gene>
<dbReference type="GO" id="GO:0005634">
    <property type="term" value="C:nucleus"/>
    <property type="evidence" value="ECO:0007669"/>
    <property type="project" value="TreeGrafter"/>
</dbReference>
<evidence type="ECO:0000259" key="2">
    <source>
        <dbReference type="PROSITE" id="PS50235"/>
    </source>
</evidence>
<protein>
    <submittedName>
        <fullName evidence="3">Ubiqutin C-terminal hydrolase of the cysteine proteinase fold</fullName>
    </submittedName>
</protein>
<dbReference type="PANTHER" id="PTHR24006:SF747">
    <property type="entry name" value="UBIQUITIN CARBOXYL-TERMINAL HYDROLASE 20"/>
    <property type="match status" value="1"/>
</dbReference>
<dbReference type="OrthoDB" id="286820at2759"/>
<dbReference type="GeneID" id="39979955"/>
<keyword evidence="4" id="KW-1185">Reference proteome</keyword>
<evidence type="ECO:0000313" key="3">
    <source>
        <dbReference type="EMBL" id="OII75053.1"/>
    </source>
</evidence>
<dbReference type="Pfam" id="PF00443">
    <property type="entry name" value="UCH"/>
    <property type="match status" value="1"/>
</dbReference>
<accession>A0A1J4MQ85</accession>
<dbReference type="AlphaFoldDB" id="A0A1J4MQ85"/>
<evidence type="ECO:0000256" key="1">
    <source>
        <dbReference type="SAM" id="MobiDB-lite"/>
    </source>
</evidence>
<reference evidence="3 4" key="1">
    <citation type="submission" date="2016-10" db="EMBL/GenBank/DDBJ databases">
        <title>Reductive evolution of mitochondrial metabolism and differential evolution of invasion-related proteins in Cryptosporidium.</title>
        <authorList>
            <person name="Liu S."/>
            <person name="Roellig D.M."/>
            <person name="Guo Y."/>
            <person name="Li N."/>
            <person name="Frace M.A."/>
            <person name="Tang K."/>
            <person name="Zhang L."/>
            <person name="Feng Y."/>
            <person name="Xiao L."/>
        </authorList>
    </citation>
    <scope>NUCLEOTIDE SEQUENCE [LARGE SCALE GENOMIC DNA]</scope>
    <source>
        <strain evidence="3">39726</strain>
    </source>
</reference>
<feature type="domain" description="USP" evidence="2">
    <location>
        <begin position="589"/>
        <end position="906"/>
    </location>
</feature>
<name>A0A1J4MQ85_9CRYT</name>